<evidence type="ECO:0000259" key="6">
    <source>
        <dbReference type="Pfam" id="PF04542"/>
    </source>
</evidence>
<dbReference type="GO" id="GO:0016987">
    <property type="term" value="F:sigma factor activity"/>
    <property type="evidence" value="ECO:0007669"/>
    <property type="project" value="UniProtKB-KW"/>
</dbReference>
<feature type="domain" description="RNA polymerase sigma-70 region 2" evidence="6">
    <location>
        <begin position="29"/>
        <end position="90"/>
    </location>
</feature>
<accession>A0A2T0TG12</accession>
<evidence type="ECO:0000313" key="9">
    <source>
        <dbReference type="Proteomes" id="UP000239494"/>
    </source>
</evidence>
<evidence type="ECO:0000256" key="5">
    <source>
        <dbReference type="ARBA" id="ARBA00023163"/>
    </source>
</evidence>
<dbReference type="SUPFAM" id="SSF88946">
    <property type="entry name" value="Sigma2 domain of RNA polymerase sigma factors"/>
    <property type="match status" value="1"/>
</dbReference>
<dbReference type="GO" id="GO:0003677">
    <property type="term" value="F:DNA binding"/>
    <property type="evidence" value="ECO:0007669"/>
    <property type="project" value="UniProtKB-KW"/>
</dbReference>
<evidence type="ECO:0000259" key="7">
    <source>
        <dbReference type="Pfam" id="PF08281"/>
    </source>
</evidence>
<dbReference type="InterPro" id="IPR036388">
    <property type="entry name" value="WH-like_DNA-bd_sf"/>
</dbReference>
<dbReference type="SUPFAM" id="SSF88659">
    <property type="entry name" value="Sigma3 and sigma4 domains of RNA polymerase sigma factors"/>
    <property type="match status" value="1"/>
</dbReference>
<feature type="domain" description="RNA polymerase sigma factor 70 region 4 type 2" evidence="7">
    <location>
        <begin position="120"/>
        <end position="172"/>
    </location>
</feature>
<dbReference type="NCBIfam" id="TIGR02983">
    <property type="entry name" value="SigE-fam_strep"/>
    <property type="match status" value="1"/>
</dbReference>
<dbReference type="InterPro" id="IPR014325">
    <property type="entry name" value="RNA_pol_sigma-E_actinobac"/>
</dbReference>
<keyword evidence="2" id="KW-0805">Transcription regulation</keyword>
<dbReference type="InterPro" id="IPR013324">
    <property type="entry name" value="RNA_pol_sigma_r3/r4-like"/>
</dbReference>
<evidence type="ECO:0000256" key="2">
    <source>
        <dbReference type="ARBA" id="ARBA00023015"/>
    </source>
</evidence>
<dbReference type="Gene3D" id="1.10.10.10">
    <property type="entry name" value="Winged helix-like DNA-binding domain superfamily/Winged helix DNA-binding domain"/>
    <property type="match status" value="1"/>
</dbReference>
<dbReference type="NCBIfam" id="TIGR02937">
    <property type="entry name" value="sigma70-ECF"/>
    <property type="match status" value="1"/>
</dbReference>
<dbReference type="Pfam" id="PF04542">
    <property type="entry name" value="Sigma70_r2"/>
    <property type="match status" value="1"/>
</dbReference>
<gene>
    <name evidence="8" type="ORF">CLV43_102133</name>
</gene>
<dbReference type="InterPro" id="IPR007627">
    <property type="entry name" value="RNA_pol_sigma70_r2"/>
</dbReference>
<evidence type="ECO:0000256" key="4">
    <source>
        <dbReference type="ARBA" id="ARBA00023125"/>
    </source>
</evidence>
<dbReference type="InterPro" id="IPR039425">
    <property type="entry name" value="RNA_pol_sigma-70-like"/>
</dbReference>
<dbReference type="EMBL" id="PVTF01000002">
    <property type="protein sequence ID" value="PRY44568.1"/>
    <property type="molecule type" value="Genomic_DNA"/>
</dbReference>
<sequence length="192" mass="21439">MRLRVTGVGMRRKDPEDEAFRRFAESAIPAMGRLAYLLCGDGHTADDLVQASLIKLHRAWRRIDPPVGVDAYVRTVLLRCWLDEQRKPWRRRESRDGVVPDLPDDLADPALVDWTSGDTEALRKALATLPALQRAAVVLRFYSQLSIAETAAALRCTEGTVKSRTARGLAALRAALSGTSEDLITMERRTDR</sequence>
<reference evidence="8 9" key="1">
    <citation type="submission" date="2018-03" db="EMBL/GenBank/DDBJ databases">
        <title>Genomic Encyclopedia of Archaeal and Bacterial Type Strains, Phase II (KMG-II): from individual species to whole genera.</title>
        <authorList>
            <person name="Goeker M."/>
        </authorList>
    </citation>
    <scope>NUCLEOTIDE SEQUENCE [LARGE SCALE GENOMIC DNA]</scope>
    <source>
        <strain evidence="8 9">DSM 44720</strain>
    </source>
</reference>
<dbReference type="Gene3D" id="1.10.1740.10">
    <property type="match status" value="1"/>
</dbReference>
<dbReference type="GO" id="GO:0006352">
    <property type="term" value="P:DNA-templated transcription initiation"/>
    <property type="evidence" value="ECO:0007669"/>
    <property type="project" value="InterPro"/>
</dbReference>
<dbReference type="Pfam" id="PF08281">
    <property type="entry name" value="Sigma70_r4_2"/>
    <property type="match status" value="1"/>
</dbReference>
<keyword evidence="5" id="KW-0804">Transcription</keyword>
<evidence type="ECO:0000256" key="3">
    <source>
        <dbReference type="ARBA" id="ARBA00023082"/>
    </source>
</evidence>
<name>A0A2T0TG12_9PSEU</name>
<dbReference type="CDD" id="cd06171">
    <property type="entry name" value="Sigma70_r4"/>
    <property type="match status" value="1"/>
</dbReference>
<keyword evidence="9" id="KW-1185">Reference proteome</keyword>
<evidence type="ECO:0000313" key="8">
    <source>
        <dbReference type="EMBL" id="PRY44568.1"/>
    </source>
</evidence>
<keyword evidence="4" id="KW-0238">DNA-binding</keyword>
<protein>
    <submittedName>
        <fullName evidence="8">RNA polymerase sigma-70 factor (Sigma-E family)</fullName>
    </submittedName>
</protein>
<dbReference type="InterPro" id="IPR013249">
    <property type="entry name" value="RNA_pol_sigma70_r4_t2"/>
</dbReference>
<dbReference type="InterPro" id="IPR014284">
    <property type="entry name" value="RNA_pol_sigma-70_dom"/>
</dbReference>
<comment type="caution">
    <text evidence="8">The sequence shown here is derived from an EMBL/GenBank/DDBJ whole genome shotgun (WGS) entry which is preliminary data.</text>
</comment>
<comment type="similarity">
    <text evidence="1">Belongs to the sigma-70 factor family. ECF subfamily.</text>
</comment>
<dbReference type="PANTHER" id="PTHR43133:SF50">
    <property type="entry name" value="ECF RNA POLYMERASE SIGMA FACTOR SIGM"/>
    <property type="match status" value="1"/>
</dbReference>
<dbReference type="PANTHER" id="PTHR43133">
    <property type="entry name" value="RNA POLYMERASE ECF-TYPE SIGMA FACTO"/>
    <property type="match status" value="1"/>
</dbReference>
<dbReference type="InterPro" id="IPR013325">
    <property type="entry name" value="RNA_pol_sigma_r2"/>
</dbReference>
<organism evidence="8 9">
    <name type="scientific">Umezawaea tangerina</name>
    <dbReference type="NCBI Taxonomy" id="84725"/>
    <lineage>
        <taxon>Bacteria</taxon>
        <taxon>Bacillati</taxon>
        <taxon>Actinomycetota</taxon>
        <taxon>Actinomycetes</taxon>
        <taxon>Pseudonocardiales</taxon>
        <taxon>Pseudonocardiaceae</taxon>
        <taxon>Umezawaea</taxon>
    </lineage>
</organism>
<dbReference type="AlphaFoldDB" id="A0A2T0TG12"/>
<keyword evidence="3" id="KW-0731">Sigma factor</keyword>
<dbReference type="Proteomes" id="UP000239494">
    <property type="component" value="Unassembled WGS sequence"/>
</dbReference>
<evidence type="ECO:0000256" key="1">
    <source>
        <dbReference type="ARBA" id="ARBA00010641"/>
    </source>
</evidence>
<proteinExistence type="inferred from homology"/>